<keyword evidence="9 12" id="KW-0326">Glycosidase</keyword>
<dbReference type="PANTHER" id="PTHR31490:SF35">
    <property type="entry name" value="ENDO-1,4-BETA-XYLANASE"/>
    <property type="match status" value="1"/>
</dbReference>
<comment type="similarity">
    <text evidence="4 12">Belongs to the glycosyl hydrolase 10 (cellulase F) family.</text>
</comment>
<evidence type="ECO:0000256" key="1">
    <source>
        <dbReference type="ARBA" id="ARBA00000681"/>
    </source>
</evidence>
<evidence type="ECO:0000259" key="13">
    <source>
        <dbReference type="PROSITE" id="PS51760"/>
    </source>
</evidence>
<proteinExistence type="inferred from homology"/>
<dbReference type="InterPro" id="IPR017853">
    <property type="entry name" value="GH"/>
</dbReference>
<evidence type="ECO:0000256" key="5">
    <source>
        <dbReference type="ARBA" id="ARBA00022525"/>
    </source>
</evidence>
<organism evidence="14 15">
    <name type="scientific">Somion occarium</name>
    <dbReference type="NCBI Taxonomy" id="3059160"/>
    <lineage>
        <taxon>Eukaryota</taxon>
        <taxon>Fungi</taxon>
        <taxon>Dikarya</taxon>
        <taxon>Basidiomycota</taxon>
        <taxon>Agaricomycotina</taxon>
        <taxon>Agaricomycetes</taxon>
        <taxon>Polyporales</taxon>
        <taxon>Cerrenaceae</taxon>
        <taxon>Somion</taxon>
    </lineage>
</organism>
<dbReference type="PRINTS" id="PR00134">
    <property type="entry name" value="GLHYDRLASE10"/>
</dbReference>
<dbReference type="PROSITE" id="PS51760">
    <property type="entry name" value="GH10_2"/>
    <property type="match status" value="1"/>
</dbReference>
<keyword evidence="15" id="KW-1185">Reference proteome</keyword>
<dbReference type="EMBL" id="OZ037947">
    <property type="protein sequence ID" value="CAL1707073.1"/>
    <property type="molecule type" value="Genomic_DNA"/>
</dbReference>
<comment type="pathway">
    <text evidence="3">Glycan degradation; xylan degradation.</text>
</comment>
<name>A0ABP1DGU7_9APHY</name>
<evidence type="ECO:0000313" key="15">
    <source>
        <dbReference type="Proteomes" id="UP001497453"/>
    </source>
</evidence>
<evidence type="ECO:0000256" key="4">
    <source>
        <dbReference type="ARBA" id="ARBA00007495"/>
    </source>
</evidence>
<dbReference type="InterPro" id="IPR001000">
    <property type="entry name" value="GH10_dom"/>
</dbReference>
<evidence type="ECO:0000256" key="10">
    <source>
        <dbReference type="ARBA" id="ARBA00023326"/>
    </source>
</evidence>
<keyword evidence="8 12" id="KW-0119">Carbohydrate metabolism</keyword>
<dbReference type="Pfam" id="PF00331">
    <property type="entry name" value="Glyco_hydro_10"/>
    <property type="match status" value="1"/>
</dbReference>
<dbReference type="InterPro" id="IPR031158">
    <property type="entry name" value="GH10_AS"/>
</dbReference>
<gene>
    <name evidence="14" type="ORF">GFSPODELE1_LOCUS6185</name>
</gene>
<keyword evidence="10 12" id="KW-0624">Polysaccharide degradation</keyword>
<evidence type="ECO:0000256" key="9">
    <source>
        <dbReference type="ARBA" id="ARBA00023295"/>
    </source>
</evidence>
<comment type="catalytic activity">
    <reaction evidence="1 12">
        <text>Endohydrolysis of (1-&gt;4)-beta-D-xylosidic linkages in xylans.</text>
        <dbReference type="EC" id="3.2.1.8"/>
    </reaction>
</comment>
<evidence type="ECO:0000256" key="7">
    <source>
        <dbReference type="ARBA" id="ARBA00022801"/>
    </source>
</evidence>
<dbReference type="Proteomes" id="UP001497453">
    <property type="component" value="Chromosome 4"/>
</dbReference>
<dbReference type="Gene3D" id="3.20.20.80">
    <property type="entry name" value="Glycosidases"/>
    <property type="match status" value="1"/>
</dbReference>
<evidence type="ECO:0000256" key="8">
    <source>
        <dbReference type="ARBA" id="ARBA00023277"/>
    </source>
</evidence>
<sequence length="319" mass="35800">MPSLNTIAKQHRKLYFGSATNNVEFVNDTAYRDILQNNRMFGQITAANSMKWGSTEPFPGVFTFDDADQVVQFAKTNGQILRGHNCVWHNHLPDWVLNGTFTESEILSVVQRHCGTLVGRYRGQIYSWDVVNEVINDDGTFRETLFFNSSGTKYIATAFHTARAADPFAKLYANDFNIEGPGPKSTAYRNLIKDLKKEGVPIQGLGIQSHLVVGELPVNIKENLEAFTKLGIEVAITELDIRMTLPETPSLLAQQKKDYETIISACNEVKGCIGVTVWDFTDKYSWIPRSFAGEGNACPWDDNLQIKPAYFGIIDGFRK</sequence>
<evidence type="ECO:0000256" key="12">
    <source>
        <dbReference type="RuleBase" id="RU361174"/>
    </source>
</evidence>
<dbReference type="PANTHER" id="PTHR31490">
    <property type="entry name" value="GLYCOSYL HYDROLASE"/>
    <property type="match status" value="1"/>
</dbReference>
<feature type="active site" description="Nucleophile" evidence="11">
    <location>
        <position position="238"/>
    </location>
</feature>
<accession>A0ABP1DGU7</accession>
<evidence type="ECO:0000256" key="3">
    <source>
        <dbReference type="ARBA" id="ARBA00004851"/>
    </source>
</evidence>
<protein>
    <recommendedName>
        <fullName evidence="12">Beta-xylanase</fullName>
        <ecNumber evidence="12">3.2.1.8</ecNumber>
    </recommendedName>
</protein>
<evidence type="ECO:0000256" key="11">
    <source>
        <dbReference type="PROSITE-ProRule" id="PRU10061"/>
    </source>
</evidence>
<dbReference type="EC" id="3.2.1.8" evidence="12"/>
<evidence type="ECO:0000256" key="6">
    <source>
        <dbReference type="ARBA" id="ARBA00022651"/>
    </source>
</evidence>
<dbReference type="SMART" id="SM00633">
    <property type="entry name" value="Glyco_10"/>
    <property type="match status" value="1"/>
</dbReference>
<evidence type="ECO:0000313" key="14">
    <source>
        <dbReference type="EMBL" id="CAL1707073.1"/>
    </source>
</evidence>
<comment type="subcellular location">
    <subcellularLocation>
        <location evidence="2">Secreted</location>
    </subcellularLocation>
</comment>
<reference evidence="15" key="1">
    <citation type="submission" date="2024-04" db="EMBL/GenBank/DDBJ databases">
        <authorList>
            <person name="Shaw F."/>
            <person name="Minotto A."/>
        </authorList>
    </citation>
    <scope>NUCLEOTIDE SEQUENCE [LARGE SCALE GENOMIC DNA]</scope>
</reference>
<keyword evidence="5" id="KW-0964">Secreted</keyword>
<feature type="domain" description="GH10" evidence="13">
    <location>
        <begin position="1"/>
        <end position="316"/>
    </location>
</feature>
<dbReference type="InterPro" id="IPR044846">
    <property type="entry name" value="GH10"/>
</dbReference>
<evidence type="ECO:0000256" key="2">
    <source>
        <dbReference type="ARBA" id="ARBA00004613"/>
    </source>
</evidence>
<keyword evidence="6" id="KW-0858">Xylan degradation</keyword>
<dbReference type="SUPFAM" id="SSF51445">
    <property type="entry name" value="(Trans)glycosidases"/>
    <property type="match status" value="1"/>
</dbReference>
<dbReference type="PROSITE" id="PS00591">
    <property type="entry name" value="GH10_1"/>
    <property type="match status" value="1"/>
</dbReference>
<keyword evidence="7 12" id="KW-0378">Hydrolase</keyword>